<evidence type="ECO:0000259" key="1">
    <source>
        <dbReference type="PROSITE" id="PS51737"/>
    </source>
</evidence>
<dbReference type="Pfam" id="PF07508">
    <property type="entry name" value="Recombinase"/>
    <property type="match status" value="1"/>
</dbReference>
<dbReference type="Gene3D" id="3.90.1750.20">
    <property type="entry name" value="Putative Large Serine Recombinase, Chain B, Domain 2"/>
    <property type="match status" value="1"/>
</dbReference>
<dbReference type="SUPFAM" id="SSF53041">
    <property type="entry name" value="Resolvase-like"/>
    <property type="match status" value="1"/>
</dbReference>
<dbReference type="GO" id="GO:0000150">
    <property type="term" value="F:DNA strand exchange activity"/>
    <property type="evidence" value="ECO:0007669"/>
    <property type="project" value="InterPro"/>
</dbReference>
<accession>A0A068TKE2</accession>
<dbReference type="InterPro" id="IPR038109">
    <property type="entry name" value="DNA_bind_recomb_sf"/>
</dbReference>
<dbReference type="AlphaFoldDB" id="A0A068TKE2"/>
<evidence type="ECO:0000313" key="2">
    <source>
        <dbReference type="EMBL" id="CDO19402.1"/>
    </source>
</evidence>
<dbReference type="PANTHER" id="PTHR30461">
    <property type="entry name" value="DNA-INVERTASE FROM LAMBDOID PROPHAGE"/>
    <property type="match status" value="1"/>
</dbReference>
<protein>
    <submittedName>
        <fullName evidence="2">Putative recombinase</fullName>
    </submittedName>
</protein>
<reference evidence="2" key="1">
    <citation type="journal article" date="2014" name="Antimicrob. Agents Chemother.">
        <title>Tn5253 Family Integrative and Conjugative Elements Carrying mef(I) and catQ Determinants in Streptococcus pneumoniae and Streptococcus pyogenes.</title>
        <authorList>
            <person name="Mingoia M."/>
            <person name="Morici E."/>
            <person name="Morroni G."/>
            <person name="Giovanetti E."/>
            <person name="Del Grosso M."/>
            <person name="Pantosti A."/>
            <person name="Varaldo P.E."/>
        </authorList>
    </citation>
    <scope>NUCLEOTIDE SEQUENCE</scope>
    <source>
        <strain evidence="2">Spn529</strain>
    </source>
</reference>
<dbReference type="Pfam" id="PF00239">
    <property type="entry name" value="Resolvase"/>
    <property type="match status" value="1"/>
</dbReference>
<dbReference type="GO" id="GO:0003677">
    <property type="term" value="F:DNA binding"/>
    <property type="evidence" value="ECO:0007669"/>
    <property type="project" value="InterPro"/>
</dbReference>
<proteinExistence type="predicted"/>
<dbReference type="EMBL" id="HG965092">
    <property type="protein sequence ID" value="CDO19402.1"/>
    <property type="molecule type" value="Genomic_DNA"/>
</dbReference>
<organism evidence="2">
    <name type="scientific">Streptococcus pneumoniae</name>
    <dbReference type="NCBI Taxonomy" id="1313"/>
    <lineage>
        <taxon>Bacteria</taxon>
        <taxon>Bacillati</taxon>
        <taxon>Bacillota</taxon>
        <taxon>Bacilli</taxon>
        <taxon>Lactobacillales</taxon>
        <taxon>Streptococcaceae</taxon>
        <taxon>Streptococcus</taxon>
    </lineage>
</organism>
<dbReference type="InterPro" id="IPR036162">
    <property type="entry name" value="Resolvase-like_N_sf"/>
</dbReference>
<dbReference type="InterPro" id="IPR050639">
    <property type="entry name" value="SSR_resolvase"/>
</dbReference>
<sequence>MVRKLIGLGVHIYFEKENINTGTMESELMLSILSGLAESESISISENTKWAIQRRFQNGTFKISYPPYGYQNMDGQMIVIPKQAEIVKYIFAEVLSGKGTQKVANDLNQKGIPSKRGGRWTATTIRGILTNEKYTGDVLLQKTYTDSHFNRHTN</sequence>
<dbReference type="InterPro" id="IPR011109">
    <property type="entry name" value="DNA_bind_recombinase_dom"/>
</dbReference>
<dbReference type="Gene3D" id="3.40.50.1390">
    <property type="entry name" value="Resolvase, N-terminal catalytic domain"/>
    <property type="match status" value="1"/>
</dbReference>
<dbReference type="InterPro" id="IPR006119">
    <property type="entry name" value="Resolv_N"/>
</dbReference>
<name>A0A068TKE2_STREE</name>
<feature type="domain" description="Recombinase" evidence="1">
    <location>
        <begin position="67"/>
        <end position="154"/>
    </location>
</feature>
<dbReference type="PANTHER" id="PTHR30461:SF23">
    <property type="entry name" value="DNA RECOMBINASE-RELATED"/>
    <property type="match status" value="1"/>
</dbReference>
<dbReference type="PROSITE" id="PS51737">
    <property type="entry name" value="RECOMBINASE_DNA_BIND"/>
    <property type="match status" value="1"/>
</dbReference>